<dbReference type="SMART" id="SM00228">
    <property type="entry name" value="PDZ"/>
    <property type="match status" value="1"/>
</dbReference>
<dbReference type="Pfam" id="PF13365">
    <property type="entry name" value="Trypsin_2"/>
    <property type="match status" value="1"/>
</dbReference>
<protein>
    <recommendedName>
        <fullName evidence="4">PDZ domain-containing protein</fullName>
    </recommendedName>
</protein>
<evidence type="ECO:0000313" key="5">
    <source>
        <dbReference type="EMBL" id="OEF96706.1"/>
    </source>
</evidence>
<dbReference type="PANTHER" id="PTHR43343">
    <property type="entry name" value="PEPTIDASE S12"/>
    <property type="match status" value="1"/>
</dbReference>
<keyword evidence="6" id="KW-1185">Reference proteome</keyword>
<organism evidence="5 6">
    <name type="scientific">Desulfuribacillus alkaliarsenatis</name>
    <dbReference type="NCBI Taxonomy" id="766136"/>
    <lineage>
        <taxon>Bacteria</taxon>
        <taxon>Bacillati</taxon>
        <taxon>Bacillota</taxon>
        <taxon>Desulfuribacillia</taxon>
        <taxon>Desulfuribacillales</taxon>
        <taxon>Desulfuribacillaceae</taxon>
        <taxon>Desulfuribacillus</taxon>
    </lineage>
</organism>
<dbReference type="Proteomes" id="UP000094296">
    <property type="component" value="Unassembled WGS sequence"/>
</dbReference>
<keyword evidence="2" id="KW-0645">Protease</keyword>
<comment type="caution">
    <text evidence="5">The sequence shown here is derived from an EMBL/GenBank/DDBJ whole genome shotgun (WGS) entry which is preliminary data.</text>
</comment>
<dbReference type="Gene3D" id="2.30.42.10">
    <property type="match status" value="1"/>
</dbReference>
<dbReference type="Pfam" id="PF07833">
    <property type="entry name" value="Cu_amine_oxidN1"/>
    <property type="match status" value="1"/>
</dbReference>
<gene>
    <name evidence="5" type="ORF">BHF68_06425</name>
</gene>
<evidence type="ECO:0000256" key="2">
    <source>
        <dbReference type="ARBA" id="ARBA00022670"/>
    </source>
</evidence>
<dbReference type="SUPFAM" id="SSF50156">
    <property type="entry name" value="PDZ domain-like"/>
    <property type="match status" value="1"/>
</dbReference>
<dbReference type="AlphaFoldDB" id="A0A1E5G1J3"/>
<dbReference type="EMBL" id="MIJE01000030">
    <property type="protein sequence ID" value="OEF96706.1"/>
    <property type="molecule type" value="Genomic_DNA"/>
</dbReference>
<dbReference type="STRING" id="766136.BHF68_06425"/>
<dbReference type="InterPro" id="IPR001940">
    <property type="entry name" value="Peptidase_S1C"/>
</dbReference>
<dbReference type="GO" id="GO:0004252">
    <property type="term" value="F:serine-type endopeptidase activity"/>
    <property type="evidence" value="ECO:0007669"/>
    <property type="project" value="InterPro"/>
</dbReference>
<dbReference type="InterPro" id="IPR036034">
    <property type="entry name" value="PDZ_sf"/>
</dbReference>
<dbReference type="InterPro" id="IPR001478">
    <property type="entry name" value="PDZ"/>
</dbReference>
<evidence type="ECO:0000259" key="4">
    <source>
        <dbReference type="SMART" id="SM00228"/>
    </source>
</evidence>
<reference evidence="5 6" key="1">
    <citation type="submission" date="2016-09" db="EMBL/GenBank/DDBJ databases">
        <title>Draft genome sequence for the type strain of Desulfuribacillus alkaliarsenatis AHT28, an obligately anaerobic, sulfidogenic bacterium isolated from Russian soda lake sediments.</title>
        <authorList>
            <person name="Abin C.A."/>
            <person name="Hollibaugh J.T."/>
        </authorList>
    </citation>
    <scope>NUCLEOTIDE SEQUENCE [LARGE SCALE GENOMIC DNA]</scope>
    <source>
        <strain evidence="5 6">AHT28</strain>
    </source>
</reference>
<dbReference type="Gene3D" id="2.40.10.10">
    <property type="entry name" value="Trypsin-like serine proteases"/>
    <property type="match status" value="2"/>
</dbReference>
<sequence length="434" mass="46720">MGAENMRKILFGFLLGAILMASVNVSASSEIIAQLSSFNFTVNGEQRQVENQPIVYNDRSYLPVREVANLLGYDVDYDPETRSIILTTPQGTPTNVQQNQQTQETQGQIVGDDFHSPIIEAVEKAKHSVVGVVNLQRTFRSGTMLTEAGTGSGVIYMIENGNAYIITNHHVIENAHEINVSLPNGDRINAELIGSDELTDLAVLRANASELRGTTVISIGDSNQLRQGEPAIAIGNPLGQRFAQTVTVGVVSGTNRLLPVTIAGSIVHEVEVIQTDAAINFGNSGGALVDVKGNLIGINSAKIAQSGVEGIGFAIPISNAMPVISDLMEHGYVVRPYLGITPRDVQSLPVQQRAELPVNRGVIIAEQPIGPAQQVGLQMLDIIVAIDGEPVNNVIDLRRVLFRKSVGQTVIVAFYRGQDRQQVQVQLAELPNSR</sequence>
<dbReference type="InterPro" id="IPR012854">
    <property type="entry name" value="Cu_amine_oxidase-like_N"/>
</dbReference>
<dbReference type="InterPro" id="IPR043504">
    <property type="entry name" value="Peptidase_S1_PA_chymotrypsin"/>
</dbReference>
<dbReference type="SUPFAM" id="SSF50494">
    <property type="entry name" value="Trypsin-like serine proteases"/>
    <property type="match status" value="1"/>
</dbReference>
<feature type="domain" description="PDZ" evidence="4">
    <location>
        <begin position="336"/>
        <end position="418"/>
    </location>
</feature>
<name>A0A1E5G1J3_9FIRM</name>
<dbReference type="InterPro" id="IPR036582">
    <property type="entry name" value="Mao_N_sf"/>
</dbReference>
<comment type="similarity">
    <text evidence="1">Belongs to the peptidase S1C family.</text>
</comment>
<dbReference type="GO" id="GO:0006508">
    <property type="term" value="P:proteolysis"/>
    <property type="evidence" value="ECO:0007669"/>
    <property type="project" value="UniProtKB-KW"/>
</dbReference>
<evidence type="ECO:0000256" key="3">
    <source>
        <dbReference type="ARBA" id="ARBA00022801"/>
    </source>
</evidence>
<proteinExistence type="inferred from homology"/>
<accession>A0A1E5G1J3</accession>
<evidence type="ECO:0000313" key="6">
    <source>
        <dbReference type="Proteomes" id="UP000094296"/>
    </source>
</evidence>
<dbReference type="InterPro" id="IPR051201">
    <property type="entry name" value="Chloro_Bact_Ser_Proteases"/>
</dbReference>
<dbReference type="PRINTS" id="PR00834">
    <property type="entry name" value="PROTEASES2C"/>
</dbReference>
<keyword evidence="3" id="KW-0378">Hydrolase</keyword>
<dbReference type="PANTHER" id="PTHR43343:SF3">
    <property type="entry name" value="PROTEASE DO-LIKE 8, CHLOROPLASTIC"/>
    <property type="match status" value="1"/>
</dbReference>
<dbReference type="SUPFAM" id="SSF55383">
    <property type="entry name" value="Copper amine oxidase, domain N"/>
    <property type="match status" value="1"/>
</dbReference>
<evidence type="ECO:0000256" key="1">
    <source>
        <dbReference type="ARBA" id="ARBA00010541"/>
    </source>
</evidence>
<dbReference type="InterPro" id="IPR009003">
    <property type="entry name" value="Peptidase_S1_PA"/>
</dbReference>
<dbReference type="Pfam" id="PF13180">
    <property type="entry name" value="PDZ_2"/>
    <property type="match status" value="1"/>
</dbReference>